<keyword evidence="3" id="KW-1185">Reference proteome</keyword>
<dbReference type="Proteomes" id="UP000007590">
    <property type="component" value="Chromosome"/>
</dbReference>
<keyword evidence="1" id="KW-0472">Membrane</keyword>
<evidence type="ECO:0000313" key="2">
    <source>
        <dbReference type="EMBL" id="AFD06299.1"/>
    </source>
</evidence>
<feature type="transmembrane region" description="Helical" evidence="1">
    <location>
        <begin position="7"/>
        <end position="28"/>
    </location>
</feature>
<accession>H8KTG2</accession>
<name>H8KTG2_SOLCM</name>
<dbReference type="AlphaFoldDB" id="H8KTG2"/>
<keyword evidence="1" id="KW-1133">Transmembrane helix</keyword>
<dbReference type="KEGG" id="scn:Solca_1199"/>
<reference evidence="2" key="1">
    <citation type="submission" date="2012-02" db="EMBL/GenBank/DDBJ databases">
        <title>The complete genome of Solitalea canadensis DSM 3403.</title>
        <authorList>
            <consortium name="US DOE Joint Genome Institute (JGI-PGF)"/>
            <person name="Lucas S."/>
            <person name="Copeland A."/>
            <person name="Lapidus A."/>
            <person name="Glavina del Rio T."/>
            <person name="Dalin E."/>
            <person name="Tice H."/>
            <person name="Bruce D."/>
            <person name="Goodwin L."/>
            <person name="Pitluck S."/>
            <person name="Peters L."/>
            <person name="Ovchinnikova G."/>
            <person name="Lu M."/>
            <person name="Kyrpides N."/>
            <person name="Mavromatis K."/>
            <person name="Ivanova N."/>
            <person name="Brettin T."/>
            <person name="Detter J.C."/>
            <person name="Han C."/>
            <person name="Larimer F."/>
            <person name="Land M."/>
            <person name="Hauser L."/>
            <person name="Markowitz V."/>
            <person name="Cheng J.-F."/>
            <person name="Hugenholtz P."/>
            <person name="Woyke T."/>
            <person name="Wu D."/>
            <person name="Spring S."/>
            <person name="Schroeder M."/>
            <person name="Kopitz M."/>
            <person name="Brambilla E."/>
            <person name="Klenk H.-P."/>
            <person name="Eisen J.A."/>
        </authorList>
    </citation>
    <scope>NUCLEOTIDE SEQUENCE</scope>
    <source>
        <strain evidence="2">DSM 3403</strain>
    </source>
</reference>
<evidence type="ECO:0000313" key="3">
    <source>
        <dbReference type="Proteomes" id="UP000007590"/>
    </source>
</evidence>
<proteinExistence type="predicted"/>
<dbReference type="STRING" id="929556.Solca_1199"/>
<dbReference type="HOGENOM" id="CLU_3222157_0_0_10"/>
<sequence>MLMEISCVLYEVIFIFSLQLVAPLALFIKPSESNNELKKTFNPE</sequence>
<organism evidence="2 3">
    <name type="scientific">Solitalea canadensis (strain ATCC 29591 / DSM 3403 / JCM 21819 / LMG 8368 / NBRC 15130 / NCIMB 12057 / USAM 9D)</name>
    <name type="common">Flexibacter canadensis</name>
    <dbReference type="NCBI Taxonomy" id="929556"/>
    <lineage>
        <taxon>Bacteria</taxon>
        <taxon>Pseudomonadati</taxon>
        <taxon>Bacteroidota</taxon>
        <taxon>Sphingobacteriia</taxon>
        <taxon>Sphingobacteriales</taxon>
        <taxon>Sphingobacteriaceae</taxon>
        <taxon>Solitalea</taxon>
    </lineage>
</organism>
<keyword evidence="1" id="KW-0812">Transmembrane</keyword>
<evidence type="ECO:0000256" key="1">
    <source>
        <dbReference type="SAM" id="Phobius"/>
    </source>
</evidence>
<protein>
    <submittedName>
        <fullName evidence="2">Uncharacterized protein</fullName>
    </submittedName>
</protein>
<gene>
    <name evidence="2" type="ordered locus">Solca_1199</name>
</gene>
<dbReference type="EMBL" id="CP003349">
    <property type="protein sequence ID" value="AFD06299.1"/>
    <property type="molecule type" value="Genomic_DNA"/>
</dbReference>